<dbReference type="EMBL" id="CAUYUJ010013436">
    <property type="protein sequence ID" value="CAK0836197.1"/>
    <property type="molecule type" value="Genomic_DNA"/>
</dbReference>
<feature type="non-terminal residue" evidence="2">
    <location>
        <position position="1"/>
    </location>
</feature>
<name>A0ABN9SUR0_9DINO</name>
<dbReference type="Proteomes" id="UP001189429">
    <property type="component" value="Unassembled WGS sequence"/>
</dbReference>
<organism evidence="2 3">
    <name type="scientific">Prorocentrum cordatum</name>
    <dbReference type="NCBI Taxonomy" id="2364126"/>
    <lineage>
        <taxon>Eukaryota</taxon>
        <taxon>Sar</taxon>
        <taxon>Alveolata</taxon>
        <taxon>Dinophyceae</taxon>
        <taxon>Prorocentrales</taxon>
        <taxon>Prorocentraceae</taxon>
        <taxon>Prorocentrum</taxon>
    </lineage>
</organism>
<evidence type="ECO:0000256" key="1">
    <source>
        <dbReference type="SAM" id="MobiDB-lite"/>
    </source>
</evidence>
<evidence type="ECO:0000313" key="2">
    <source>
        <dbReference type="EMBL" id="CAK0836197.1"/>
    </source>
</evidence>
<feature type="compositionally biased region" description="Basic residues" evidence="1">
    <location>
        <begin position="317"/>
        <end position="328"/>
    </location>
</feature>
<feature type="non-terminal residue" evidence="2">
    <location>
        <position position="970"/>
    </location>
</feature>
<reference evidence="2" key="1">
    <citation type="submission" date="2023-10" db="EMBL/GenBank/DDBJ databases">
        <authorList>
            <person name="Chen Y."/>
            <person name="Shah S."/>
            <person name="Dougan E. K."/>
            <person name="Thang M."/>
            <person name="Chan C."/>
        </authorList>
    </citation>
    <scope>NUCLEOTIDE SEQUENCE [LARGE SCALE GENOMIC DNA]</scope>
</reference>
<keyword evidence="3" id="KW-1185">Reference proteome</keyword>
<comment type="caution">
    <text evidence="2">The sequence shown here is derived from an EMBL/GenBank/DDBJ whole genome shotgun (WGS) entry which is preliminary data.</text>
</comment>
<feature type="region of interest" description="Disordered" evidence="1">
    <location>
        <begin position="406"/>
        <end position="434"/>
    </location>
</feature>
<gene>
    <name evidence="2" type="ORF">PCOR1329_LOCUS32776</name>
</gene>
<proteinExistence type="predicted"/>
<evidence type="ECO:0000313" key="3">
    <source>
        <dbReference type="Proteomes" id="UP001189429"/>
    </source>
</evidence>
<feature type="compositionally biased region" description="Basic and acidic residues" evidence="1">
    <location>
        <begin position="413"/>
        <end position="425"/>
    </location>
</feature>
<accession>A0ABN9SUR0</accession>
<sequence>SPGLELALDRCPGALGADPAPAARVAECATAPPPPCALQPLPAWLGLAGHLLLVGFTARIVSRGCREPRHRARVAAWAHPRPGARTGPAQSQGAVRLFRRPGWRYWHLRLLPQTDGNGLWTDVASTGTVQVLDLSQPWALPSDRYELIPAPCCDECFIFDSISATGPTEFVRRGEMPAAVHGITAAGVSTPSSVWRVVDPAHEAVASAEPVAAVADPACVAAREASAVALVYHHRVHAEAEGARREEGRRLDGVTAFGRAPRATGLGRARYGVLYFSEADTLAPYGAGKIERFPLSGPLVAAEFLQSLRAQGQSLTSHHHERNRKSRVNVHSASARERPFLSMLASTRLALRRMARIEAAAQHFATVPDLTGLDALRSALTDESGAATTAVFTQSEADHQKDLATIAKQGQLPREEKEAERKRATDPQGKGSAPAGALFELLKTNDMHDTEPQGLEVFDADRLKVLERPTNPKPLESALSGFALAQHLESERRLERAAAKVEARIQDGFIAPVKPCWDPKLRAYRPAHFALLEDLLARGLGGLRASFRARIALFFRAKKGGSRRMIVDAREANQLMQEPPHVQLGGPGALRDLDLSDAAFEVAGCDPRGADIHIASLDLYQGFYQCRAKRLGRWFGVAFGLAAREGVHVDGDAVLYFAMEVLCMGFSWALCFCQAIMEAAPCYRWAVVAPGHPVFSVHVDNGAVISFNRAGTQRGLDRCLARLAEKGSIVRDVEPAQTKLTAVGLRFLGGSQLELLPAEKYTWRLYLAIERLLQPGACPGVTLERVVGHLVRHFRMPWGLSALDHCYRFLPRYGRRDWGWFSESLVTELRVLKGLVKLVNVDLAAPRAPVVFSGDSSTFGYSPSITRASPSDILDADRLHERWRFKTEEVSLTELPGDGGRIASHAPHLAAAFRALCFDVAGIAEQSGPPRSAPSSWPRQLRSPCRVVEVSGSFRALGDTWARTERWRYI</sequence>
<feature type="region of interest" description="Disordered" evidence="1">
    <location>
        <begin position="312"/>
        <end position="333"/>
    </location>
</feature>
<protein>
    <submittedName>
        <fullName evidence="2">Uncharacterized protein</fullName>
    </submittedName>
</protein>